<proteinExistence type="predicted"/>
<reference evidence="2" key="2">
    <citation type="submission" date="2020-10" db="UniProtKB">
        <authorList>
            <consortium name="WormBaseParasite"/>
        </authorList>
    </citation>
    <scope>IDENTIFICATION</scope>
</reference>
<dbReference type="Proteomes" id="UP000492821">
    <property type="component" value="Unassembled WGS sequence"/>
</dbReference>
<evidence type="ECO:0000313" key="1">
    <source>
        <dbReference type="Proteomes" id="UP000492821"/>
    </source>
</evidence>
<reference evidence="1" key="1">
    <citation type="journal article" date="2013" name="Genetics">
        <title>The draft genome and transcriptome of Panagrellus redivivus are shaped by the harsh demands of a free-living lifestyle.</title>
        <authorList>
            <person name="Srinivasan J."/>
            <person name="Dillman A.R."/>
            <person name="Macchietto M.G."/>
            <person name="Heikkinen L."/>
            <person name="Lakso M."/>
            <person name="Fracchia K.M."/>
            <person name="Antoshechkin I."/>
            <person name="Mortazavi A."/>
            <person name="Wong G."/>
            <person name="Sternberg P.W."/>
        </authorList>
    </citation>
    <scope>NUCLEOTIDE SEQUENCE [LARGE SCALE GENOMIC DNA]</scope>
    <source>
        <strain evidence="1">MT8872</strain>
    </source>
</reference>
<name>A0A7E4VAR2_PANRE</name>
<organism evidence="1 2">
    <name type="scientific">Panagrellus redivivus</name>
    <name type="common">Microworm</name>
    <dbReference type="NCBI Taxonomy" id="6233"/>
    <lineage>
        <taxon>Eukaryota</taxon>
        <taxon>Metazoa</taxon>
        <taxon>Ecdysozoa</taxon>
        <taxon>Nematoda</taxon>
        <taxon>Chromadorea</taxon>
        <taxon>Rhabditida</taxon>
        <taxon>Tylenchina</taxon>
        <taxon>Panagrolaimomorpha</taxon>
        <taxon>Panagrolaimoidea</taxon>
        <taxon>Panagrolaimidae</taxon>
        <taxon>Panagrellus</taxon>
    </lineage>
</organism>
<dbReference type="AlphaFoldDB" id="A0A7E4VAR2"/>
<evidence type="ECO:0000313" key="2">
    <source>
        <dbReference type="WBParaSite" id="Pan_g18645.t1"/>
    </source>
</evidence>
<keyword evidence="1" id="KW-1185">Reference proteome</keyword>
<dbReference type="WBParaSite" id="Pan_g18645.t1">
    <property type="protein sequence ID" value="Pan_g18645.t1"/>
    <property type="gene ID" value="Pan_g18645"/>
</dbReference>
<sequence length="144" mass="16351">MEYELTHGPETSNFAQILDKSCRLCDFRVLDGISMLFQEKRKDSGCLAPCQKFAITSFGIGFRIPDSVVFSPHLHKIVDKSAGIVPTNDLSPDSLTFLNSPCQEESETRITRVKAWNMRYPMGRKLQILHKFVPNRLASCQLMI</sequence>
<accession>A0A7E4VAR2</accession>
<protein>
    <submittedName>
        <fullName evidence="2">Protein kinase domain-containing protein</fullName>
    </submittedName>
</protein>